<sequence>MKVAPVYRRVLKQLGTACRTHPHFVQDIRFLLSLPLHNSADTSQTAEGHTRAATSASANGPQVSADRAEYLRRPSSACYAIDSDALLAACCADMHTAVREVVPLGAGMNPVASQILRYRNLLWLQERLSRVLSGKTQDLLTAALSISKGPTDDDFIPDSFFHKSSAGDTGAAASPATEAVPPRNRDGAGDTSEDGAEGSVGSCKTDGTADATTRAGAAGAAGAIPAVGVEENDPAVVYSAGAVGQQHEMFVLRHREPFPMATQFLSGFSVVAASKLAACACQQAALTKLVRQEFPTAVTCEDARVRLSVSLGPYDAEYTSKEHAGVGYFADAHRQFRVRFSLVPLAPNGAGAERTEVLVVNSYFVRLDMELMQLVEEVGYLHSSDVLRMLRERDYGDHLSDFVGGGVADILSDGVLAAHGDGAGGVDALPPPSSSADAAESPPRCDTPVPADGRRVFSLYFVNHTDSPMVLKGMLYYKIAPRCQLAQASIHCIPFGSLRMEA</sequence>
<reference evidence="2 3" key="1">
    <citation type="journal article" date="2021" name="MBio">
        <title>A New Model Trypanosomatid, Novymonas esmeraldas: Genomic Perception of Its 'Candidatus Pandoraea novymonadis' Endosymbiont.</title>
        <authorList>
            <person name="Zakharova A."/>
            <person name="Saura A."/>
            <person name="Butenko A."/>
            <person name="Podesvova L."/>
            <person name="Warmusova S."/>
            <person name="Kostygov A.Y."/>
            <person name="Nenarokova A."/>
            <person name="Lukes J."/>
            <person name="Opperdoes F.R."/>
            <person name="Yurchenko V."/>
        </authorList>
    </citation>
    <scope>NUCLEOTIDE SEQUENCE [LARGE SCALE GENOMIC DNA]</scope>
    <source>
        <strain evidence="2 3">E262AT.01</strain>
    </source>
</reference>
<dbReference type="Proteomes" id="UP001430356">
    <property type="component" value="Unassembled WGS sequence"/>
</dbReference>
<dbReference type="EMBL" id="JAECZO010000060">
    <property type="protein sequence ID" value="KAK7195701.1"/>
    <property type="molecule type" value="Genomic_DNA"/>
</dbReference>
<feature type="region of interest" description="Disordered" evidence="1">
    <location>
        <begin position="42"/>
        <end position="61"/>
    </location>
</feature>
<proteinExistence type="predicted"/>
<keyword evidence="3" id="KW-1185">Reference proteome</keyword>
<dbReference type="AlphaFoldDB" id="A0AAW0ER92"/>
<evidence type="ECO:0000313" key="2">
    <source>
        <dbReference type="EMBL" id="KAK7195701.1"/>
    </source>
</evidence>
<organism evidence="2 3">
    <name type="scientific">Novymonas esmeraldas</name>
    <dbReference type="NCBI Taxonomy" id="1808958"/>
    <lineage>
        <taxon>Eukaryota</taxon>
        <taxon>Discoba</taxon>
        <taxon>Euglenozoa</taxon>
        <taxon>Kinetoplastea</taxon>
        <taxon>Metakinetoplastina</taxon>
        <taxon>Trypanosomatida</taxon>
        <taxon>Trypanosomatidae</taxon>
        <taxon>Novymonas</taxon>
    </lineage>
</organism>
<evidence type="ECO:0000313" key="3">
    <source>
        <dbReference type="Proteomes" id="UP001430356"/>
    </source>
</evidence>
<accession>A0AAW0ER92</accession>
<comment type="caution">
    <text evidence="2">The sequence shown here is derived from an EMBL/GenBank/DDBJ whole genome shotgun (WGS) entry which is preliminary data.</text>
</comment>
<protein>
    <submittedName>
        <fullName evidence="2">Uncharacterized protein</fullName>
    </submittedName>
</protein>
<feature type="region of interest" description="Disordered" evidence="1">
    <location>
        <begin position="166"/>
        <end position="208"/>
    </location>
</feature>
<gene>
    <name evidence="2" type="ORF">NESM_000500400</name>
</gene>
<evidence type="ECO:0000256" key="1">
    <source>
        <dbReference type="SAM" id="MobiDB-lite"/>
    </source>
</evidence>
<feature type="region of interest" description="Disordered" evidence="1">
    <location>
        <begin position="426"/>
        <end position="446"/>
    </location>
</feature>
<name>A0AAW0ER92_9TRYP</name>